<dbReference type="Pfam" id="PF03914">
    <property type="entry name" value="CBF"/>
    <property type="match status" value="1"/>
</dbReference>
<proteinExistence type="inferred from homology"/>
<organism evidence="3 4">
    <name type="scientific">Babesia microti (strain RI)</name>
    <dbReference type="NCBI Taxonomy" id="1133968"/>
    <lineage>
        <taxon>Eukaryota</taxon>
        <taxon>Sar</taxon>
        <taxon>Alveolata</taxon>
        <taxon>Apicomplexa</taxon>
        <taxon>Aconoidasida</taxon>
        <taxon>Piroplasmida</taxon>
        <taxon>Babesiidae</taxon>
        <taxon>Babesia</taxon>
    </lineage>
</organism>
<dbReference type="VEuPathDB" id="PiroplasmaDB:BMR1_01G03270"/>
<dbReference type="GO" id="GO:0030692">
    <property type="term" value="C:Noc4p-Nop14p complex"/>
    <property type="evidence" value="ECO:0007669"/>
    <property type="project" value="TreeGrafter"/>
</dbReference>
<reference evidence="3 4" key="1">
    <citation type="journal article" date="2012" name="Nucleic Acids Res.">
        <title>Sequencing of the smallest Apicomplexan genome from the human pathogen Babesia microti.</title>
        <authorList>
            <person name="Cornillot E."/>
            <person name="Hadj-Kaddour K."/>
            <person name="Dassouli A."/>
            <person name="Noel B."/>
            <person name="Ranwez V."/>
            <person name="Vacherie B."/>
            <person name="Augagneur Y."/>
            <person name="Bres V."/>
            <person name="Duclos A."/>
            <person name="Randazzo S."/>
            <person name="Carcy B."/>
            <person name="Debierre-Grockiego F."/>
            <person name="Delbecq S."/>
            <person name="Moubri-Menage K."/>
            <person name="Shams-Eldin H."/>
            <person name="Usmani-Brown S."/>
            <person name="Bringaud F."/>
            <person name="Wincker P."/>
            <person name="Vivares C.P."/>
            <person name="Schwarz R.T."/>
            <person name="Schetters T.P."/>
            <person name="Krause P.J."/>
            <person name="Gorenflot A."/>
            <person name="Berry V."/>
            <person name="Barbe V."/>
            <person name="Ben Mamoun C."/>
        </authorList>
    </citation>
    <scope>NUCLEOTIDE SEQUENCE [LARGE SCALE GENOMIC DNA]</scope>
    <source>
        <strain evidence="3 4">RI</strain>
    </source>
</reference>
<evidence type="ECO:0000259" key="2">
    <source>
        <dbReference type="Pfam" id="PF03914"/>
    </source>
</evidence>
<dbReference type="GeneID" id="24423730"/>
<comment type="similarity">
    <text evidence="1">Belongs to the CBF/MAK21 family.</text>
</comment>
<dbReference type="PANTHER" id="PTHR12455:SF0">
    <property type="entry name" value="NUCLEOLAR COMPLEX PROTEIN 4 HOMOLOG"/>
    <property type="match status" value="1"/>
</dbReference>
<dbReference type="EMBL" id="FO082871">
    <property type="protein sequence ID" value="CCF73110.1"/>
    <property type="molecule type" value="Genomic_DNA"/>
</dbReference>
<dbReference type="PANTHER" id="PTHR12455">
    <property type="entry name" value="NUCLEOLAR COMPLEX PROTEIN 4"/>
    <property type="match status" value="1"/>
</dbReference>
<sequence>MVECMSDVCQSDGLYSSNPIDFSNNPLANEITAEIDRLYIAKFKSKVVYTFHKLLQSDSYAKCYDDDSDNLRFQTNKLIDKLLKEFFSASYGFQTWIILQLIRMAKQEDLILPSDPPGDIVKVLSHIILFYSIPNEVLELTIEAISNMDSKYLIAIVRNIRLYLKDKRDLWIDCNISFSNVYHQILAIMMKLPLPTLKSKRFREKSASINDMDVSDRKKVIIYRKVYQDCWVLIFQRSDRIDLSQDMIKMILKHLPEAVLPYLTNPFVIADTLLSSFYIIDDVECNVLSLISLFYIATSGNISVEESNLYEAKGFYSRLYDVTTKLLHVECMANGFHGKILQLIRECVSSGMIPGIYAIKFVKKLVQLACLAPSHLAISLLALAYSLFHRHIDSCRPLVHTQPHIAKLVQLRYNDTEKGESIDSPFSNNYSVTHVIPNDLCECLITDGLDDFKPIPCLWELDLLSRHVDKNVATLAESFVVDKLPKKLFNPFLFCDPLFSLRKALMTEINTLDMGVKIGKGGKGGKFDRGVKRVNKRRSMYIKRVGEVGKISNFS</sequence>
<dbReference type="InterPro" id="IPR027193">
    <property type="entry name" value="Noc4"/>
</dbReference>
<dbReference type="GO" id="GO:0042254">
    <property type="term" value="P:ribosome biogenesis"/>
    <property type="evidence" value="ECO:0007669"/>
    <property type="project" value="InterPro"/>
</dbReference>
<evidence type="ECO:0000256" key="1">
    <source>
        <dbReference type="ARBA" id="ARBA00007797"/>
    </source>
</evidence>
<dbReference type="InterPro" id="IPR005612">
    <property type="entry name" value="CCAAT-binding_factor"/>
</dbReference>
<dbReference type="RefSeq" id="XP_012647719.1">
    <property type="nucleotide sequence ID" value="XM_012792265.1"/>
</dbReference>
<accession>I7IPP1</accession>
<reference evidence="3 4" key="2">
    <citation type="journal article" date="2013" name="PLoS ONE">
        <title>Whole genome mapping and re-organization of the nuclear and mitochondrial genomes of Babesia microti isolates.</title>
        <authorList>
            <person name="Cornillot E."/>
            <person name="Dassouli A."/>
            <person name="Garg A."/>
            <person name="Pachikara N."/>
            <person name="Randazzo S."/>
            <person name="Depoix D."/>
            <person name="Carcy B."/>
            <person name="Delbecq S."/>
            <person name="Frutos R."/>
            <person name="Silva J.C."/>
            <person name="Sutton R."/>
            <person name="Krause P.J."/>
            <person name="Mamoun C.B."/>
        </authorList>
    </citation>
    <scope>NUCLEOTIDE SEQUENCE [LARGE SCALE GENOMIC DNA]</scope>
    <source>
        <strain evidence="3 4">RI</strain>
    </source>
</reference>
<keyword evidence="4" id="KW-1185">Reference proteome</keyword>
<gene>
    <name evidence="3" type="ORF">BMR1_01G03270</name>
</gene>
<protein>
    <submittedName>
        <fullName evidence="3">NOC4, UTP19, U3 small nucleolar RNA-associated protein 19</fullName>
    </submittedName>
</protein>
<reference evidence="3 4" key="3">
    <citation type="journal article" date="2016" name="Sci. Rep.">
        <title>Genome-wide diversity and gene expression profiling of Babesia microti isolates identify polymorphic genes that mediate host-pathogen interactions.</title>
        <authorList>
            <person name="Silva J.C."/>
            <person name="Cornillot E."/>
            <person name="McCracken C."/>
            <person name="Usmani-Brown S."/>
            <person name="Dwivedi A."/>
            <person name="Ifeonu O.O."/>
            <person name="Crabtree J."/>
            <person name="Gotia H.T."/>
            <person name="Virji A.Z."/>
            <person name="Reynes C."/>
            <person name="Colinge J."/>
            <person name="Kumar V."/>
            <person name="Lawres L."/>
            <person name="Pazzi J.E."/>
            <person name="Pablo J.V."/>
            <person name="Hung C."/>
            <person name="Brancato J."/>
            <person name="Kumari P."/>
            <person name="Orvis J."/>
            <person name="Tretina K."/>
            <person name="Chibucos M."/>
            <person name="Ott S."/>
            <person name="Sadzewicz L."/>
            <person name="Sengamalay N."/>
            <person name="Shetty A.C."/>
            <person name="Su Q."/>
            <person name="Tallon L."/>
            <person name="Fraser C.M."/>
            <person name="Frutos R."/>
            <person name="Molina D.M."/>
            <person name="Krause P.J."/>
            <person name="Ben Mamoun C."/>
        </authorList>
    </citation>
    <scope>NUCLEOTIDE SEQUENCE [LARGE SCALE GENOMIC DNA]</scope>
    <source>
        <strain evidence="3 4">RI</strain>
    </source>
</reference>
<dbReference type="KEGG" id="bmic:BMR1_01G03270"/>
<feature type="domain" description="CCAAT-binding factor" evidence="2">
    <location>
        <begin position="287"/>
        <end position="476"/>
    </location>
</feature>
<dbReference type="AlphaFoldDB" id="I7IPP1"/>
<evidence type="ECO:0000313" key="4">
    <source>
        <dbReference type="Proteomes" id="UP000002899"/>
    </source>
</evidence>
<name>I7IPP1_BABMR</name>
<dbReference type="GO" id="GO:0032040">
    <property type="term" value="C:small-subunit processome"/>
    <property type="evidence" value="ECO:0007669"/>
    <property type="project" value="TreeGrafter"/>
</dbReference>
<evidence type="ECO:0000313" key="3">
    <source>
        <dbReference type="EMBL" id="CCF73110.1"/>
    </source>
</evidence>
<dbReference type="OrthoDB" id="10263185at2759"/>
<dbReference type="Proteomes" id="UP000002899">
    <property type="component" value="Chromosome I"/>
</dbReference>